<dbReference type="OrthoDB" id="9805134at2"/>
<gene>
    <name evidence="6" type="ORF">F0L68_23020</name>
</gene>
<dbReference type="InterPro" id="IPR036271">
    <property type="entry name" value="Tet_transcr_reg_TetR-rel_C_sf"/>
</dbReference>
<dbReference type="AlphaFoldDB" id="A0A5B2X742"/>
<dbReference type="EMBL" id="VUOB01000041">
    <property type="protein sequence ID" value="KAA2258712.1"/>
    <property type="molecule type" value="Genomic_DNA"/>
</dbReference>
<dbReference type="PANTHER" id="PTHR47506:SF1">
    <property type="entry name" value="HTH-TYPE TRANSCRIPTIONAL REGULATOR YJDC"/>
    <property type="match status" value="1"/>
</dbReference>
<evidence type="ECO:0000259" key="5">
    <source>
        <dbReference type="PROSITE" id="PS50977"/>
    </source>
</evidence>
<dbReference type="GO" id="GO:0003677">
    <property type="term" value="F:DNA binding"/>
    <property type="evidence" value="ECO:0007669"/>
    <property type="project" value="UniProtKB-UniRule"/>
</dbReference>
<dbReference type="InterPro" id="IPR011075">
    <property type="entry name" value="TetR_C"/>
</dbReference>
<evidence type="ECO:0000313" key="7">
    <source>
        <dbReference type="Proteomes" id="UP000323454"/>
    </source>
</evidence>
<evidence type="ECO:0000256" key="4">
    <source>
        <dbReference type="PROSITE-ProRule" id="PRU00335"/>
    </source>
</evidence>
<accession>A0A5B2X742</accession>
<dbReference type="PANTHER" id="PTHR47506">
    <property type="entry name" value="TRANSCRIPTIONAL REGULATORY PROTEIN"/>
    <property type="match status" value="1"/>
</dbReference>
<feature type="domain" description="HTH tetR-type" evidence="5">
    <location>
        <begin position="6"/>
        <end position="66"/>
    </location>
</feature>
<comment type="caution">
    <text evidence="6">The sequence shown here is derived from an EMBL/GenBank/DDBJ whole genome shotgun (WGS) entry which is preliminary data.</text>
</comment>
<reference evidence="6 7" key="1">
    <citation type="submission" date="2019-09" db="EMBL/GenBank/DDBJ databases">
        <title>Goodfellowia gen. nov., a new genus of the Pseudonocardineae related to Actinoalloteichus, containing Goodfellowia coeruleoviolacea gen. nov., comb. nov. gen. nov., comb. nov.</title>
        <authorList>
            <person name="Labeda D."/>
        </authorList>
    </citation>
    <scope>NUCLEOTIDE SEQUENCE [LARGE SCALE GENOMIC DNA]</scope>
    <source>
        <strain evidence="6 7">AN110305</strain>
    </source>
</reference>
<evidence type="ECO:0000256" key="2">
    <source>
        <dbReference type="ARBA" id="ARBA00023125"/>
    </source>
</evidence>
<dbReference type="Pfam" id="PF16925">
    <property type="entry name" value="TetR_C_13"/>
    <property type="match status" value="1"/>
</dbReference>
<dbReference type="InterPro" id="IPR001647">
    <property type="entry name" value="HTH_TetR"/>
</dbReference>
<keyword evidence="7" id="KW-1185">Reference proteome</keyword>
<dbReference type="RefSeq" id="WP_149851708.1">
    <property type="nucleotide sequence ID" value="NZ_VUOB01000041.1"/>
</dbReference>
<dbReference type="InterPro" id="IPR009057">
    <property type="entry name" value="Homeodomain-like_sf"/>
</dbReference>
<dbReference type="Gene3D" id="1.10.10.60">
    <property type="entry name" value="Homeodomain-like"/>
    <property type="match status" value="1"/>
</dbReference>
<name>A0A5B2X742_9PSEU</name>
<feature type="DNA-binding region" description="H-T-H motif" evidence="4">
    <location>
        <begin position="29"/>
        <end position="48"/>
    </location>
</feature>
<dbReference type="Gene3D" id="1.10.357.10">
    <property type="entry name" value="Tetracycline Repressor, domain 2"/>
    <property type="match status" value="1"/>
</dbReference>
<dbReference type="SUPFAM" id="SSF46689">
    <property type="entry name" value="Homeodomain-like"/>
    <property type="match status" value="1"/>
</dbReference>
<evidence type="ECO:0000313" key="6">
    <source>
        <dbReference type="EMBL" id="KAA2258712.1"/>
    </source>
</evidence>
<dbReference type="PROSITE" id="PS50977">
    <property type="entry name" value="HTH_TETR_2"/>
    <property type="match status" value="1"/>
</dbReference>
<evidence type="ECO:0000256" key="1">
    <source>
        <dbReference type="ARBA" id="ARBA00023015"/>
    </source>
</evidence>
<reference evidence="6 7" key="2">
    <citation type="submission" date="2019-09" db="EMBL/GenBank/DDBJ databases">
        <authorList>
            <person name="Jin C."/>
        </authorList>
    </citation>
    <scope>NUCLEOTIDE SEQUENCE [LARGE SCALE GENOMIC DNA]</scope>
    <source>
        <strain evidence="6 7">AN110305</strain>
    </source>
</reference>
<sequence>MGRPKQFDPDVAVEQAMATFWRKGYASTTPQDLVAALGIGKGSLYNTFESKHALFERALRRYRDTAAAELVEMLGRPGPVKERLRAAMEAIVEFDLADPDRKGCFAVNTAAELAGVDPEATGLVARMFARTESALLAVIEEGQRSGELDPGRDAEAIASMLLAVVIGMRVLAKTADGPAQLRRTVDAALDAC</sequence>
<dbReference type="Pfam" id="PF00440">
    <property type="entry name" value="TetR_N"/>
    <property type="match status" value="1"/>
</dbReference>
<keyword evidence="2 4" id="KW-0238">DNA-binding</keyword>
<protein>
    <submittedName>
        <fullName evidence="6">TetR/AcrR family transcriptional regulator</fullName>
    </submittedName>
</protein>
<evidence type="ECO:0000256" key="3">
    <source>
        <dbReference type="ARBA" id="ARBA00023163"/>
    </source>
</evidence>
<dbReference type="Proteomes" id="UP000323454">
    <property type="component" value="Unassembled WGS sequence"/>
</dbReference>
<keyword evidence="3" id="KW-0804">Transcription</keyword>
<keyword evidence="1" id="KW-0805">Transcription regulation</keyword>
<proteinExistence type="predicted"/>
<dbReference type="SUPFAM" id="SSF48498">
    <property type="entry name" value="Tetracyclin repressor-like, C-terminal domain"/>
    <property type="match status" value="1"/>
</dbReference>
<organism evidence="6 7">
    <name type="scientific">Solihabitans fulvus</name>
    <dbReference type="NCBI Taxonomy" id="1892852"/>
    <lineage>
        <taxon>Bacteria</taxon>
        <taxon>Bacillati</taxon>
        <taxon>Actinomycetota</taxon>
        <taxon>Actinomycetes</taxon>
        <taxon>Pseudonocardiales</taxon>
        <taxon>Pseudonocardiaceae</taxon>
        <taxon>Solihabitans</taxon>
    </lineage>
</organism>